<dbReference type="RefSeq" id="WP_342077866.1">
    <property type="nucleotide sequence ID" value="NZ_CP151767.2"/>
</dbReference>
<dbReference type="AlphaFoldDB" id="A0AAN0MCI9"/>
<proteinExistence type="predicted"/>
<protein>
    <submittedName>
        <fullName evidence="3">NUDIX hydrolase</fullName>
    </submittedName>
</protein>
<accession>A0AAN0MCI9</accession>
<dbReference type="PANTHER" id="PTHR43736">
    <property type="entry name" value="ADP-RIBOSE PYROPHOSPHATASE"/>
    <property type="match status" value="1"/>
</dbReference>
<dbReference type="GO" id="GO:0016787">
    <property type="term" value="F:hydrolase activity"/>
    <property type="evidence" value="ECO:0007669"/>
    <property type="project" value="UniProtKB-KW"/>
</dbReference>
<dbReference type="PANTHER" id="PTHR43736:SF1">
    <property type="entry name" value="DIHYDRONEOPTERIN TRIPHOSPHATE DIPHOSPHATASE"/>
    <property type="match status" value="1"/>
</dbReference>
<feature type="domain" description="Nudix hydrolase" evidence="2">
    <location>
        <begin position="3"/>
        <end position="133"/>
    </location>
</feature>
<dbReference type="EMBL" id="CP151767">
    <property type="protein sequence ID" value="WZU68578.1"/>
    <property type="molecule type" value="Genomic_DNA"/>
</dbReference>
<dbReference type="CDD" id="cd04673">
    <property type="entry name" value="NUDIX_ADPRase"/>
    <property type="match status" value="1"/>
</dbReference>
<reference evidence="3" key="1">
    <citation type="submission" date="2024-08" db="EMBL/GenBank/DDBJ databases">
        <title>Phylogenomic analyses of a clade within the roseobacter group suggest taxonomic reassignments of species of the genera Aestuariivita, Citreicella, Loktanella, Nautella, Pelagibaca, Ruegeria, Thalassobius, Thiobacimonas and Tropicibacter, and the proposal o.</title>
        <authorList>
            <person name="Jeon C.O."/>
        </authorList>
    </citation>
    <scope>NUCLEOTIDE SEQUENCE</scope>
    <source>
        <strain evidence="3">SS1-5</strain>
    </source>
</reference>
<evidence type="ECO:0000313" key="4">
    <source>
        <dbReference type="Proteomes" id="UP001470809"/>
    </source>
</evidence>
<name>A0AAN0MCI9_9RHOB</name>
<sequence>MIRPTLAALAVVIRDDAALLVKRRKEPDAGKWGFAGGHVEPGETALAAAVRELGEETSVMARPIRYLTNLDIIIRNKDGDLQHHFLLAAVLCAYERGDPYPADDVSDARWIKISDIAAVDTSADVQRLINLATS</sequence>
<dbReference type="SUPFAM" id="SSF55811">
    <property type="entry name" value="Nudix"/>
    <property type="match status" value="1"/>
</dbReference>
<evidence type="ECO:0000256" key="1">
    <source>
        <dbReference type="ARBA" id="ARBA00022801"/>
    </source>
</evidence>
<evidence type="ECO:0000259" key="2">
    <source>
        <dbReference type="PROSITE" id="PS51462"/>
    </source>
</evidence>
<dbReference type="PRINTS" id="PR00502">
    <property type="entry name" value="NUDIXFAMILY"/>
</dbReference>
<keyword evidence="4" id="KW-1185">Reference proteome</keyword>
<dbReference type="InterPro" id="IPR000086">
    <property type="entry name" value="NUDIX_hydrolase_dom"/>
</dbReference>
<dbReference type="InterPro" id="IPR015797">
    <property type="entry name" value="NUDIX_hydrolase-like_dom_sf"/>
</dbReference>
<dbReference type="InterPro" id="IPR020476">
    <property type="entry name" value="Nudix_hydrolase"/>
</dbReference>
<dbReference type="Gene3D" id="3.90.79.10">
    <property type="entry name" value="Nucleoside Triphosphate Pyrophosphohydrolase"/>
    <property type="match status" value="1"/>
</dbReference>
<dbReference type="Proteomes" id="UP001470809">
    <property type="component" value="Chromosome"/>
</dbReference>
<dbReference type="Pfam" id="PF00293">
    <property type="entry name" value="NUDIX"/>
    <property type="match status" value="1"/>
</dbReference>
<organism evidence="3 4">
    <name type="scientific">Yoonia rhodophyticola</name>
    <dbReference type="NCBI Taxonomy" id="3137370"/>
    <lineage>
        <taxon>Bacteria</taxon>
        <taxon>Pseudomonadati</taxon>
        <taxon>Pseudomonadota</taxon>
        <taxon>Alphaproteobacteria</taxon>
        <taxon>Rhodobacterales</taxon>
        <taxon>Paracoccaceae</taxon>
        <taxon>Yoonia</taxon>
    </lineage>
</organism>
<keyword evidence="1 3" id="KW-0378">Hydrolase</keyword>
<gene>
    <name evidence="3" type="ORF">AABB31_06725</name>
</gene>
<evidence type="ECO:0000313" key="3">
    <source>
        <dbReference type="EMBL" id="WZU68578.1"/>
    </source>
</evidence>
<dbReference type="PROSITE" id="PS51462">
    <property type="entry name" value="NUDIX"/>
    <property type="match status" value="1"/>
</dbReference>
<dbReference type="KEGG" id="yrh:AABB31_06725"/>